<feature type="domain" description="Glycosyl hydrolase family 92" evidence="5">
    <location>
        <begin position="269"/>
        <end position="755"/>
    </location>
</feature>
<dbReference type="Pfam" id="PF17678">
    <property type="entry name" value="Glyco_hydro_92N"/>
    <property type="match status" value="1"/>
</dbReference>
<dbReference type="GO" id="GO:0005829">
    <property type="term" value="C:cytosol"/>
    <property type="evidence" value="ECO:0007669"/>
    <property type="project" value="TreeGrafter"/>
</dbReference>
<evidence type="ECO:0000256" key="3">
    <source>
        <dbReference type="ARBA" id="ARBA00022837"/>
    </source>
</evidence>
<evidence type="ECO:0000259" key="6">
    <source>
        <dbReference type="Pfam" id="PF17678"/>
    </source>
</evidence>
<dbReference type="Gene3D" id="3.30.2080.10">
    <property type="entry name" value="GH92 mannosidase domain"/>
    <property type="match status" value="1"/>
</dbReference>
<evidence type="ECO:0000259" key="5">
    <source>
        <dbReference type="Pfam" id="PF07971"/>
    </source>
</evidence>
<evidence type="ECO:0000313" key="8">
    <source>
        <dbReference type="Proteomes" id="UP000038083"/>
    </source>
</evidence>
<gene>
    <name evidence="7" type="ORF">CCYN74_320005</name>
</gene>
<comment type="subunit">
    <text evidence="2">Monomer.</text>
</comment>
<dbReference type="GO" id="GO:0005975">
    <property type="term" value="P:carbohydrate metabolic process"/>
    <property type="evidence" value="ECO:0007669"/>
    <property type="project" value="InterPro"/>
</dbReference>
<dbReference type="Gene3D" id="1.20.1610.10">
    <property type="entry name" value="alpha-1,2-mannosidases domains"/>
    <property type="match status" value="1"/>
</dbReference>
<evidence type="ECO:0000313" key="7">
    <source>
        <dbReference type="EMBL" id="CEN39086.1"/>
    </source>
</evidence>
<dbReference type="FunFam" id="1.20.1050.60:FF:000001">
    <property type="entry name" value="Putative alpha-1,2-mannosidase"/>
    <property type="match status" value="1"/>
</dbReference>
<dbReference type="InterPro" id="IPR005887">
    <property type="entry name" value="GH92_a_mannosidase_put"/>
</dbReference>
<dbReference type="Gene3D" id="1.20.1050.60">
    <property type="entry name" value="alpha-1,2-mannosidase"/>
    <property type="match status" value="1"/>
</dbReference>
<dbReference type="GO" id="GO:0000224">
    <property type="term" value="F:peptide-N4-(N-acetyl-beta-glucosaminyl)asparagine amidase activity"/>
    <property type="evidence" value="ECO:0007669"/>
    <property type="project" value="TreeGrafter"/>
</dbReference>
<evidence type="ECO:0000256" key="2">
    <source>
        <dbReference type="ARBA" id="ARBA00011245"/>
    </source>
</evidence>
<dbReference type="NCBIfam" id="TIGR01180">
    <property type="entry name" value="aman2_put"/>
    <property type="match status" value="1"/>
</dbReference>
<evidence type="ECO:0000256" key="4">
    <source>
        <dbReference type="SAM" id="SignalP"/>
    </source>
</evidence>
<dbReference type="GO" id="GO:0030246">
    <property type="term" value="F:carbohydrate binding"/>
    <property type="evidence" value="ECO:0007669"/>
    <property type="project" value="InterPro"/>
</dbReference>
<dbReference type="InterPro" id="IPR008928">
    <property type="entry name" value="6-hairpin_glycosidase_sf"/>
</dbReference>
<proteinExistence type="predicted"/>
<name>A0A0B7HH87_9FLAO</name>
<accession>A0A0B7HH87</accession>
<dbReference type="EMBL" id="CDOG01000026">
    <property type="protein sequence ID" value="CEN39086.1"/>
    <property type="molecule type" value="Genomic_DNA"/>
</dbReference>
<dbReference type="InterPro" id="IPR050883">
    <property type="entry name" value="PNGase"/>
</dbReference>
<dbReference type="PANTHER" id="PTHR12143:SF43">
    <property type="entry name" value="PUTATIVE-RELATED"/>
    <property type="match status" value="1"/>
</dbReference>
<dbReference type="FunFam" id="1.20.1610.10:FF:000001">
    <property type="entry name" value="Putative alpha-1,2-mannosidase"/>
    <property type="match status" value="1"/>
</dbReference>
<dbReference type="InterPro" id="IPR014718">
    <property type="entry name" value="GH-type_carb-bd"/>
</dbReference>
<comment type="cofactor">
    <cofactor evidence="1">
        <name>Ca(2+)</name>
        <dbReference type="ChEBI" id="CHEBI:29108"/>
    </cofactor>
</comment>
<keyword evidence="3" id="KW-0106">Calcium</keyword>
<evidence type="ECO:0000256" key="1">
    <source>
        <dbReference type="ARBA" id="ARBA00001913"/>
    </source>
</evidence>
<dbReference type="PANTHER" id="PTHR12143">
    <property type="entry name" value="PEPTIDE N-GLYCANASE PNGASE -RELATED"/>
    <property type="match status" value="1"/>
</dbReference>
<dbReference type="SUPFAM" id="SSF48208">
    <property type="entry name" value="Six-hairpin glycosidases"/>
    <property type="match status" value="1"/>
</dbReference>
<feature type="signal peptide" evidence="4">
    <location>
        <begin position="1"/>
        <end position="23"/>
    </location>
</feature>
<dbReference type="Pfam" id="PF07971">
    <property type="entry name" value="Glyco_hydro_92"/>
    <property type="match status" value="1"/>
</dbReference>
<dbReference type="InterPro" id="IPR041371">
    <property type="entry name" value="GH92_N"/>
</dbReference>
<organism evidence="7 8">
    <name type="scientific">Capnocytophaga cynodegmi</name>
    <dbReference type="NCBI Taxonomy" id="28189"/>
    <lineage>
        <taxon>Bacteria</taxon>
        <taxon>Pseudomonadati</taxon>
        <taxon>Bacteroidota</taxon>
        <taxon>Flavobacteriia</taxon>
        <taxon>Flavobacteriales</taxon>
        <taxon>Flavobacteriaceae</taxon>
        <taxon>Capnocytophaga</taxon>
    </lineage>
</organism>
<feature type="domain" description="Glycosyl hydrolase family 92 N-terminal" evidence="6">
    <location>
        <begin position="36"/>
        <end position="263"/>
    </location>
</feature>
<sequence length="757" mass="87603">MNIMKYFLLVVSCIFLSSCNSKEEPQQINTTIYTDFVNPLMGTDSKFELSNGNTYPAIATPWGMNFWTPQTNKMGDGWAYQYQANKIRGFKQTHQPSPWINDYGAFALMPITGELKIEENERASWFSHKAEEVKPHYYKVYLADYDTTVEITPTERAAQFRFTFPKAEKSYILLDAYFKGSMVKILPNERKIVGYARNHNGGVPENFHNYFVLEFDKDFQVYNTWGDGWKLSDTTENQGEHVGAVIGFATKRGEQVNVKVASSFISSQQAMLNLKNEIGSDTFEQTKEKAFNRWEKELSRIEIQDSNIDNIRTFYSCLYRVLLFPRTFYEFDAKGEIVHYSPYNGKVEKGYMFTDNGFWDTFRAVFPFFNLMYPEMNQKFMKGLINTYQQSGWLPEWASPGHRDCMIGSNSAPIIADAYLKGNINEEDAKILLEAMLKNATQNEGRPVKSVGREGVDYYNRLGYVPYNVGINENVARTLEYAYADYAIYKMAEKMNRKYIVDSYKKKAQNYRNVFDKETGWMRGRNEDGTFQSPFNPLKWGDAFTEGNSLHYTWSVFHDVEGLIELMGGTNKFEQKLDEVFEMPPLFDDSYYGFTIHEIREMQIMDMGNYAHGNQPIQHMIYLYNYINKPEKAKEKLHKVMTKLYAPTPDGYCGDEDNGQTSAWYVFSALGFYPVSPVDDYYVLGSPLFDKATLQLPDNKKFVITKGKNHLEDTQKNTKDVPENEKGTSVYLNNKKIDGFKLPFDGFKDNGNLEFDK</sequence>
<dbReference type="Proteomes" id="UP000038083">
    <property type="component" value="Unassembled WGS sequence"/>
</dbReference>
<dbReference type="InterPro" id="IPR012939">
    <property type="entry name" value="Glyco_hydro_92"/>
</dbReference>
<dbReference type="AlphaFoldDB" id="A0A0B7HH87"/>
<feature type="chain" id="PRO_5009757796" evidence="4">
    <location>
        <begin position="24"/>
        <end position="757"/>
    </location>
</feature>
<keyword evidence="4" id="KW-0732">Signal</keyword>
<dbReference type="Gene3D" id="2.70.98.10">
    <property type="match status" value="1"/>
</dbReference>
<dbReference type="PROSITE" id="PS51257">
    <property type="entry name" value="PROKAR_LIPOPROTEIN"/>
    <property type="match status" value="1"/>
</dbReference>
<protein>
    <submittedName>
        <fullName evidence="7">Putative alpha-1,2-mannosidase</fullName>
    </submittedName>
</protein>
<reference evidence="7 8" key="1">
    <citation type="submission" date="2015-01" db="EMBL/GenBank/DDBJ databases">
        <authorList>
            <person name="MANFREDI Pablo"/>
        </authorList>
    </citation>
    <scope>NUCLEOTIDE SEQUENCE [LARGE SCALE GENOMIC DNA]</scope>
    <source>
        <strain evidence="7 8">Ccy74</strain>
    </source>
</reference>
<dbReference type="GO" id="GO:0006516">
    <property type="term" value="P:glycoprotein catabolic process"/>
    <property type="evidence" value="ECO:0007669"/>
    <property type="project" value="TreeGrafter"/>
</dbReference>